<evidence type="ECO:0000256" key="1">
    <source>
        <dbReference type="SAM" id="MobiDB-lite"/>
    </source>
</evidence>
<dbReference type="AlphaFoldDB" id="A0AAD9D3L4"/>
<feature type="compositionally biased region" description="Low complexity" evidence="1">
    <location>
        <begin position="27"/>
        <end position="41"/>
    </location>
</feature>
<organism evidence="2 3">
    <name type="scientific">Skeletonema marinoi</name>
    <dbReference type="NCBI Taxonomy" id="267567"/>
    <lineage>
        <taxon>Eukaryota</taxon>
        <taxon>Sar</taxon>
        <taxon>Stramenopiles</taxon>
        <taxon>Ochrophyta</taxon>
        <taxon>Bacillariophyta</taxon>
        <taxon>Coscinodiscophyceae</taxon>
        <taxon>Thalassiosirophycidae</taxon>
        <taxon>Thalassiosirales</taxon>
        <taxon>Skeletonemataceae</taxon>
        <taxon>Skeletonema</taxon>
        <taxon>Skeletonema marinoi-dohrnii complex</taxon>
    </lineage>
</organism>
<feature type="region of interest" description="Disordered" evidence="1">
    <location>
        <begin position="1"/>
        <end position="41"/>
    </location>
</feature>
<evidence type="ECO:0000313" key="3">
    <source>
        <dbReference type="Proteomes" id="UP001224775"/>
    </source>
</evidence>
<dbReference type="EMBL" id="JATAAI010000061">
    <property type="protein sequence ID" value="KAK1732671.1"/>
    <property type="molecule type" value="Genomic_DNA"/>
</dbReference>
<proteinExistence type="predicted"/>
<name>A0AAD9D3L4_9STRA</name>
<accession>A0AAD9D3L4</accession>
<reference evidence="2" key="1">
    <citation type="submission" date="2023-06" db="EMBL/GenBank/DDBJ databases">
        <title>Survivors Of The Sea: Transcriptome response of Skeletonema marinoi to long-term dormancy.</title>
        <authorList>
            <person name="Pinder M.I.M."/>
            <person name="Kourtchenko O."/>
            <person name="Robertson E.K."/>
            <person name="Larsson T."/>
            <person name="Maumus F."/>
            <person name="Osuna-Cruz C.M."/>
            <person name="Vancaester E."/>
            <person name="Stenow R."/>
            <person name="Vandepoele K."/>
            <person name="Ploug H."/>
            <person name="Bruchert V."/>
            <person name="Godhe A."/>
            <person name="Topel M."/>
        </authorList>
    </citation>
    <scope>NUCLEOTIDE SEQUENCE</scope>
    <source>
        <strain evidence="2">R05AC</strain>
    </source>
</reference>
<protein>
    <submittedName>
        <fullName evidence="2">Uncharacterized protein</fullName>
    </submittedName>
</protein>
<keyword evidence="3" id="KW-1185">Reference proteome</keyword>
<feature type="compositionally biased region" description="Low complexity" evidence="1">
    <location>
        <begin position="8"/>
        <end position="20"/>
    </location>
</feature>
<comment type="caution">
    <text evidence="2">The sequence shown here is derived from an EMBL/GenBank/DDBJ whole genome shotgun (WGS) entry which is preliminary data.</text>
</comment>
<dbReference type="Proteomes" id="UP001224775">
    <property type="component" value="Unassembled WGS sequence"/>
</dbReference>
<gene>
    <name evidence="2" type="ORF">QTG54_016648</name>
</gene>
<sequence>MTVEGRPRSTSFSSTPTFSSDLAKLKSSLPQSPSPSSSSSCTVSSYKEAIAIASTFDVLGNNSTLTPKLKLTSEDDWIDFFQKSGAVDTTSSGVNVNMEKFLRYCFDMAYKMPPSPSNRVLREHVRGASGTVPSLSI</sequence>
<evidence type="ECO:0000313" key="2">
    <source>
        <dbReference type="EMBL" id="KAK1732671.1"/>
    </source>
</evidence>